<evidence type="ECO:0000313" key="5">
    <source>
        <dbReference type="Proteomes" id="UP000034493"/>
    </source>
</evidence>
<protein>
    <submittedName>
        <fullName evidence="4">Filamentation induced by cAMP protein Fic</fullName>
    </submittedName>
</protein>
<dbReference type="Pfam" id="PF02661">
    <property type="entry name" value="Fic"/>
    <property type="match status" value="1"/>
</dbReference>
<dbReference type="PANTHER" id="PTHR13504">
    <property type="entry name" value="FIDO DOMAIN-CONTAINING PROTEIN DDB_G0283145"/>
    <property type="match status" value="1"/>
</dbReference>
<dbReference type="Gene3D" id="1.10.3290.10">
    <property type="entry name" value="Fido-like domain"/>
    <property type="match status" value="1"/>
</dbReference>
<feature type="binding site" evidence="2">
    <location>
        <begin position="143"/>
        <end position="150"/>
    </location>
    <ligand>
        <name>ATP</name>
        <dbReference type="ChEBI" id="CHEBI:30616"/>
    </ligand>
</feature>
<dbReference type="PROSITE" id="PS51459">
    <property type="entry name" value="FIDO"/>
    <property type="match status" value="1"/>
</dbReference>
<proteinExistence type="predicted"/>
<evidence type="ECO:0000256" key="2">
    <source>
        <dbReference type="PIRSR" id="PIRSR640198-2"/>
    </source>
</evidence>
<evidence type="ECO:0000259" key="3">
    <source>
        <dbReference type="PROSITE" id="PS51459"/>
    </source>
</evidence>
<evidence type="ECO:0000256" key="1">
    <source>
        <dbReference type="PIRSR" id="PIRSR640198-1"/>
    </source>
</evidence>
<accession>A0A0G0VYY4</accession>
<keyword evidence="2" id="KW-0547">Nucleotide-binding</keyword>
<reference evidence="4 5" key="1">
    <citation type="journal article" date="2015" name="Nature">
        <title>rRNA introns, odd ribosomes, and small enigmatic genomes across a large radiation of phyla.</title>
        <authorList>
            <person name="Brown C.T."/>
            <person name="Hug L.A."/>
            <person name="Thomas B.C."/>
            <person name="Sharon I."/>
            <person name="Castelle C.J."/>
            <person name="Singh A."/>
            <person name="Wilkins M.J."/>
            <person name="Williams K.H."/>
            <person name="Banfield J.F."/>
        </authorList>
    </citation>
    <scope>NUCLEOTIDE SEQUENCE [LARGE SCALE GENOMIC DNA]</scope>
</reference>
<feature type="domain" description="Fido" evidence="3">
    <location>
        <begin position="54"/>
        <end position="195"/>
    </location>
</feature>
<name>A0A0G0VYY4_9BACT</name>
<dbReference type="InterPro" id="IPR036597">
    <property type="entry name" value="Fido-like_dom_sf"/>
</dbReference>
<dbReference type="PANTHER" id="PTHR13504:SF38">
    <property type="entry name" value="FIDO DOMAIN-CONTAINING PROTEIN"/>
    <property type="match status" value="1"/>
</dbReference>
<feature type="active site" evidence="1">
    <location>
        <position position="139"/>
    </location>
</feature>
<dbReference type="EMBL" id="LCBC01000002">
    <property type="protein sequence ID" value="KKS04922.1"/>
    <property type="molecule type" value="Genomic_DNA"/>
</dbReference>
<keyword evidence="2" id="KW-0067">ATP-binding</keyword>
<dbReference type="InterPro" id="IPR040198">
    <property type="entry name" value="Fido_containing"/>
</dbReference>
<sequence length="236" mass="27026">MADLSHEVNLATEASPVWKERETLTPDEVRALEGIFNLESLVEKKAADPEVTFSLPSLATDLYEEAFRPLGQSTRSYRNTNIIVVEGNLEYPEHHLVPRLMRELGVDISALWQETVADHKDVAKVVRLCRKIHEMVYIHPFLDGNGRVTRGLIHFALRRFGYYLPDWRVEGRDGYLDAVSEAKDNPQVFEQFLTKALTSSYKKVESQLMGDPYYVLTDKLAEVSQKRGQLEKFLNA</sequence>
<dbReference type="AlphaFoldDB" id="A0A0G0VYY4"/>
<dbReference type="Proteomes" id="UP000034493">
    <property type="component" value="Unassembled WGS sequence"/>
</dbReference>
<dbReference type="InterPro" id="IPR003812">
    <property type="entry name" value="Fido"/>
</dbReference>
<comment type="caution">
    <text evidence="4">The sequence shown here is derived from an EMBL/GenBank/DDBJ whole genome shotgun (WGS) entry which is preliminary data.</text>
</comment>
<dbReference type="SUPFAM" id="SSF140931">
    <property type="entry name" value="Fic-like"/>
    <property type="match status" value="1"/>
</dbReference>
<organism evidence="4 5">
    <name type="scientific">Candidatus Curtissbacteria bacterium GW2011_GWA2_41_24</name>
    <dbReference type="NCBI Taxonomy" id="1618411"/>
    <lineage>
        <taxon>Bacteria</taxon>
        <taxon>Candidatus Curtissiibacteriota</taxon>
    </lineage>
</organism>
<gene>
    <name evidence="4" type="ORF">UU56_C0002G0062</name>
</gene>
<evidence type="ECO:0000313" key="4">
    <source>
        <dbReference type="EMBL" id="KKS04922.1"/>
    </source>
</evidence>
<dbReference type="GO" id="GO:0005524">
    <property type="term" value="F:ATP binding"/>
    <property type="evidence" value="ECO:0007669"/>
    <property type="project" value="UniProtKB-KW"/>
</dbReference>